<evidence type="ECO:0000259" key="1">
    <source>
        <dbReference type="Pfam" id="PF13439"/>
    </source>
</evidence>
<dbReference type="PANTHER" id="PTHR12526">
    <property type="entry name" value="GLYCOSYLTRANSFERASE"/>
    <property type="match status" value="1"/>
</dbReference>
<proteinExistence type="predicted"/>
<dbReference type="CDD" id="cd03801">
    <property type="entry name" value="GT4_PimA-like"/>
    <property type="match status" value="1"/>
</dbReference>
<evidence type="ECO:0000313" key="3">
    <source>
        <dbReference type="Proteomes" id="UP000503640"/>
    </source>
</evidence>
<dbReference type="Pfam" id="PF13439">
    <property type="entry name" value="Glyco_transf_4"/>
    <property type="match status" value="1"/>
</dbReference>
<name>A0A7I9VNB5_9BACT</name>
<dbReference type="Proteomes" id="UP000503640">
    <property type="component" value="Unassembled WGS sequence"/>
</dbReference>
<dbReference type="EMBL" id="BJTG01000005">
    <property type="protein sequence ID" value="GEJ57619.1"/>
    <property type="molecule type" value="Genomic_DNA"/>
</dbReference>
<gene>
    <name evidence="2" type="ORF">AMYX_23600</name>
</gene>
<dbReference type="GO" id="GO:0016757">
    <property type="term" value="F:glycosyltransferase activity"/>
    <property type="evidence" value="ECO:0007669"/>
    <property type="project" value="UniProtKB-ARBA"/>
</dbReference>
<accession>A0A7I9VNB5</accession>
<evidence type="ECO:0000313" key="2">
    <source>
        <dbReference type="EMBL" id="GEJ57619.1"/>
    </source>
</evidence>
<protein>
    <recommendedName>
        <fullName evidence="1">Glycosyltransferase subfamily 4-like N-terminal domain-containing protein</fullName>
    </recommendedName>
</protein>
<dbReference type="RefSeq" id="WP_176065379.1">
    <property type="nucleotide sequence ID" value="NZ_BJTG01000005.1"/>
</dbReference>
<comment type="caution">
    <text evidence="2">The sequence shown here is derived from an EMBL/GenBank/DDBJ whole genome shotgun (WGS) entry which is preliminary data.</text>
</comment>
<dbReference type="InterPro" id="IPR028098">
    <property type="entry name" value="Glyco_trans_4-like_N"/>
</dbReference>
<feature type="domain" description="Glycosyltransferase subfamily 4-like N-terminal" evidence="1">
    <location>
        <begin position="18"/>
        <end position="169"/>
    </location>
</feature>
<dbReference type="SUPFAM" id="SSF53756">
    <property type="entry name" value="UDP-Glycosyltransferase/glycogen phosphorylase"/>
    <property type="match status" value="1"/>
</dbReference>
<dbReference type="AlphaFoldDB" id="A0A7I9VNB5"/>
<reference evidence="3" key="1">
    <citation type="journal article" date="2020" name="Appl. Environ. Microbiol.">
        <title>Diazotrophic Anaeromyxobacter Isolates from Soils.</title>
        <authorList>
            <person name="Masuda Y."/>
            <person name="Yamanaka H."/>
            <person name="Xu Z.X."/>
            <person name="Shiratori Y."/>
            <person name="Aono T."/>
            <person name="Amachi S."/>
            <person name="Senoo K."/>
            <person name="Itoh H."/>
        </authorList>
    </citation>
    <scope>NUCLEOTIDE SEQUENCE [LARGE SCALE GENOMIC DNA]</scope>
    <source>
        <strain evidence="3">R267</strain>
    </source>
</reference>
<organism evidence="2 3">
    <name type="scientific">Anaeromyxobacter diazotrophicus</name>
    <dbReference type="NCBI Taxonomy" id="2590199"/>
    <lineage>
        <taxon>Bacteria</taxon>
        <taxon>Pseudomonadati</taxon>
        <taxon>Myxococcota</taxon>
        <taxon>Myxococcia</taxon>
        <taxon>Myxococcales</taxon>
        <taxon>Cystobacterineae</taxon>
        <taxon>Anaeromyxobacteraceae</taxon>
        <taxon>Anaeromyxobacter</taxon>
    </lineage>
</organism>
<keyword evidence="3" id="KW-1185">Reference proteome</keyword>
<dbReference type="Pfam" id="PF13692">
    <property type="entry name" value="Glyco_trans_1_4"/>
    <property type="match status" value="1"/>
</dbReference>
<dbReference type="Gene3D" id="3.40.50.2000">
    <property type="entry name" value="Glycogen Phosphorylase B"/>
    <property type="match status" value="2"/>
</dbReference>
<sequence>MTGERLKVVYLLDWFLFYATELSNAMAEDHEVLLVPRDHDFEVSSPDAPMRLAEYLDSALSKKVQVDRLRYRRRDPRSLLEVLRLHRKIRRWGADVVHVQDTVDWRVVLLVLLSRKRRVVVTVHDVTRHPGDDGSRGLQAFLFRLLLRTARKVIVHGEALRLQFQRTFPALARGADVVALPHGALSLYRAWDDPSVEEEPFTVLFFGRIVLYKGIEDLIAAQRLVSAALPQARFVLAGQGPLDAYRDALDPAAFELQNRFIPNREIPRLFRRAAVVVLPYREASQSGVLPLAYEFGKPVVATRVGSIPEAVEQGESGLLVDPGAPEQLAAALIAVLGDPALRRRLGQGARRLAQTRLSWRSIAERTARLYEEIAA</sequence>